<dbReference type="AlphaFoldDB" id="A0A6G0WRP3"/>
<organism evidence="1 2">
    <name type="scientific">Aphanomyces euteiches</name>
    <dbReference type="NCBI Taxonomy" id="100861"/>
    <lineage>
        <taxon>Eukaryota</taxon>
        <taxon>Sar</taxon>
        <taxon>Stramenopiles</taxon>
        <taxon>Oomycota</taxon>
        <taxon>Saprolegniomycetes</taxon>
        <taxon>Saprolegniales</taxon>
        <taxon>Verrucalvaceae</taxon>
        <taxon>Aphanomyces</taxon>
    </lineage>
</organism>
<keyword evidence="2" id="KW-1185">Reference proteome</keyword>
<evidence type="ECO:0000313" key="2">
    <source>
        <dbReference type="Proteomes" id="UP000481153"/>
    </source>
</evidence>
<reference evidence="1 2" key="1">
    <citation type="submission" date="2019-07" db="EMBL/GenBank/DDBJ databases">
        <title>Genomics analysis of Aphanomyces spp. identifies a new class of oomycete effector associated with host adaptation.</title>
        <authorList>
            <person name="Gaulin E."/>
        </authorList>
    </citation>
    <scope>NUCLEOTIDE SEQUENCE [LARGE SCALE GENOMIC DNA]</scope>
    <source>
        <strain evidence="1 2">ATCC 201684</strain>
    </source>
</reference>
<accession>A0A6G0WRP3</accession>
<proteinExistence type="predicted"/>
<sequence length="101" mass="11740">MRLQQESSSRASSLHAELPCVDILHMFQLLKQRRNVIQEKRALIFQSNMDDQTAQVDNNSTPRMLKRKADVEDPVWTIKQAKKEEFSRLFSDNVVPSPLVM</sequence>
<dbReference type="VEuPathDB" id="FungiDB:AeMF1_012231"/>
<name>A0A6G0WRP3_9STRA</name>
<evidence type="ECO:0000313" key="1">
    <source>
        <dbReference type="EMBL" id="KAF0730115.1"/>
    </source>
</evidence>
<protein>
    <submittedName>
        <fullName evidence="1">Uncharacterized protein</fullName>
    </submittedName>
</protein>
<gene>
    <name evidence="1" type="ORF">Ae201684_012410</name>
</gene>
<comment type="caution">
    <text evidence="1">The sequence shown here is derived from an EMBL/GenBank/DDBJ whole genome shotgun (WGS) entry which is preliminary data.</text>
</comment>
<dbReference type="EMBL" id="VJMJ01000156">
    <property type="protein sequence ID" value="KAF0730115.1"/>
    <property type="molecule type" value="Genomic_DNA"/>
</dbReference>
<dbReference type="Proteomes" id="UP000481153">
    <property type="component" value="Unassembled WGS sequence"/>
</dbReference>